<organism evidence="4 5">
    <name type="scientific">Marasmiellus scandens</name>
    <dbReference type="NCBI Taxonomy" id="2682957"/>
    <lineage>
        <taxon>Eukaryota</taxon>
        <taxon>Fungi</taxon>
        <taxon>Dikarya</taxon>
        <taxon>Basidiomycota</taxon>
        <taxon>Agaricomycotina</taxon>
        <taxon>Agaricomycetes</taxon>
        <taxon>Agaricomycetidae</taxon>
        <taxon>Agaricales</taxon>
        <taxon>Marasmiineae</taxon>
        <taxon>Omphalotaceae</taxon>
        <taxon>Marasmiellus</taxon>
    </lineage>
</organism>
<evidence type="ECO:0000313" key="4">
    <source>
        <dbReference type="EMBL" id="KAK7448853.1"/>
    </source>
</evidence>
<dbReference type="Proteomes" id="UP001498398">
    <property type="component" value="Unassembled WGS sequence"/>
</dbReference>
<keyword evidence="2" id="KW-1133">Transmembrane helix</keyword>
<dbReference type="PANTHER" id="PTHR10622">
    <property type="entry name" value="HET DOMAIN-CONTAINING PROTEIN"/>
    <property type="match status" value="1"/>
</dbReference>
<feature type="compositionally biased region" description="Acidic residues" evidence="1">
    <location>
        <begin position="573"/>
        <end position="609"/>
    </location>
</feature>
<sequence length="947" mass="109432">MEEVPRYIETVPDYMRPKPLPKVTAYSRESELCPRRLIHTPSLKVVTFNETDSIPPYAVLSHVHDKDGEVSFQEFLDVQINPGSKTQIEQRSGYQKIQKACSTAQQLGLDYLWIDTCCIDQRDPVDVSRNIGSMFAYYRNSAVCLVYLSDYYIFKPVRFTDSQWFKRGWTLPELVVPREALFFDDSWRFMDSRQTLASELAYETKINKSIFEGTLSVKDVIVEERLKWCQGRKTTRPHDMACCLMGIFEVELEVDYGEPVEKTFSRFQEEFVRTHPNVRTELVLEHLTWRYFLATGFPVPPTSWPTRESEICPRRLIHTPSLRLIDFAETDVIPHYAIVSHRWLDGEEISYAEFREVQNNRDASIKTETKSGYQKIQKACSVALQFGLEYLWIDTCCIDQRENREVSRDINAMYAYYRNSALCLVYLHDAEKEFSSSEWFKRGWTLQELVAPSEVLFFERNWTFIGSRQQLKGRIAKLTGIDKNVLDGTVSFKSIDLMEKLRLIQKRRTTKLADLAYCMLGILGVKLEVEDEPVDSTFKRLDDALCQAYPDVPMGAFTSVASMIDADFKLPEAGEEEETDKIDETDEEETDETDETDEEEADETGEEGIEIDHSDSDSEEVFGLKSDYSTSQIPEHPRRFIDTRSLRLVDVKDDDEISYAILSHRWIEGQEVSYQDLDDPSDSQLKTKGGYIKIQKACFTARFYGYDYLWVDTCCIDQTDPEDVARNIGSMYAYYQNAAICVVYLHDMGPLLKSIAYSEWFTRGWTLQELVAPRRRLFFDQEWKYKGTKIDLKSMIGWVTGIQEEVLEGEMDITSVRVRDRIGWVRGRKTTKAQDLAYCLLGILGVQLTANYQEPVEKTFQLLKEEIGRVHPEVGELPEDFFMFLAGVSSTVPQASERSSAQIETSLPTLATYLVMFWLGAFLGMIVGSYSKYDKASWRRSEKGPRL</sequence>
<dbReference type="PANTHER" id="PTHR10622:SF10">
    <property type="entry name" value="HET DOMAIN-CONTAINING PROTEIN"/>
    <property type="match status" value="1"/>
</dbReference>
<dbReference type="EMBL" id="JBANRG010000037">
    <property type="protein sequence ID" value="KAK7448853.1"/>
    <property type="molecule type" value="Genomic_DNA"/>
</dbReference>
<dbReference type="Pfam" id="PF06985">
    <property type="entry name" value="HET"/>
    <property type="match status" value="3"/>
</dbReference>
<evidence type="ECO:0000259" key="3">
    <source>
        <dbReference type="Pfam" id="PF06985"/>
    </source>
</evidence>
<gene>
    <name evidence="4" type="ORF">VKT23_013582</name>
</gene>
<proteinExistence type="predicted"/>
<evidence type="ECO:0000256" key="2">
    <source>
        <dbReference type="SAM" id="Phobius"/>
    </source>
</evidence>
<evidence type="ECO:0000256" key="1">
    <source>
        <dbReference type="SAM" id="MobiDB-lite"/>
    </source>
</evidence>
<reference evidence="4 5" key="1">
    <citation type="submission" date="2024-01" db="EMBL/GenBank/DDBJ databases">
        <title>A draft genome for the cacao thread blight pathogen Marasmiellus scandens.</title>
        <authorList>
            <person name="Baruah I.K."/>
            <person name="Leung J."/>
            <person name="Bukari Y."/>
            <person name="Amoako-Attah I."/>
            <person name="Meinhardt L.W."/>
            <person name="Bailey B.A."/>
            <person name="Cohen S.P."/>
        </authorList>
    </citation>
    <scope>NUCLEOTIDE SEQUENCE [LARGE SCALE GENOMIC DNA]</scope>
    <source>
        <strain evidence="4 5">GH-19</strain>
    </source>
</reference>
<evidence type="ECO:0000313" key="5">
    <source>
        <dbReference type="Proteomes" id="UP001498398"/>
    </source>
</evidence>
<name>A0ABR1J2W6_9AGAR</name>
<keyword evidence="5" id="KW-1185">Reference proteome</keyword>
<keyword evidence="2" id="KW-0472">Membrane</keyword>
<feature type="domain" description="Heterokaryon incompatibility" evidence="3">
    <location>
        <begin position="659"/>
        <end position="747"/>
    </location>
</feature>
<accession>A0ABR1J2W6</accession>
<feature type="region of interest" description="Disordered" evidence="1">
    <location>
        <begin position="570"/>
        <end position="623"/>
    </location>
</feature>
<feature type="domain" description="Heterokaryon incompatibility" evidence="3">
    <location>
        <begin position="336"/>
        <end position="432"/>
    </location>
</feature>
<dbReference type="InterPro" id="IPR010730">
    <property type="entry name" value="HET"/>
</dbReference>
<feature type="domain" description="Heterokaryon incompatibility" evidence="3">
    <location>
        <begin position="57"/>
        <end position="150"/>
    </location>
</feature>
<comment type="caution">
    <text evidence="4">The sequence shown here is derived from an EMBL/GenBank/DDBJ whole genome shotgun (WGS) entry which is preliminary data.</text>
</comment>
<protein>
    <recommendedName>
        <fullName evidence="3">Heterokaryon incompatibility domain-containing protein</fullName>
    </recommendedName>
</protein>
<keyword evidence="2" id="KW-0812">Transmembrane</keyword>
<feature type="transmembrane region" description="Helical" evidence="2">
    <location>
        <begin position="910"/>
        <end position="930"/>
    </location>
</feature>